<keyword evidence="2" id="KW-1185">Reference proteome</keyword>
<protein>
    <submittedName>
        <fullName evidence="1">Uncharacterized protein</fullName>
    </submittedName>
</protein>
<dbReference type="Proteomes" id="UP001162483">
    <property type="component" value="Unassembled WGS sequence"/>
</dbReference>
<name>A0ABN9FGC8_9NEOB</name>
<evidence type="ECO:0000313" key="1">
    <source>
        <dbReference type="EMBL" id="CAI9595624.1"/>
    </source>
</evidence>
<sequence>MTAKMGCPLPDFTRIRPRNCKTFTTNKNHLYSVWV</sequence>
<dbReference type="EMBL" id="CATNWA010016816">
    <property type="protein sequence ID" value="CAI9595624.1"/>
    <property type="molecule type" value="Genomic_DNA"/>
</dbReference>
<evidence type="ECO:0000313" key="2">
    <source>
        <dbReference type="Proteomes" id="UP001162483"/>
    </source>
</evidence>
<reference evidence="1" key="1">
    <citation type="submission" date="2023-05" db="EMBL/GenBank/DDBJ databases">
        <authorList>
            <person name="Stuckert A."/>
        </authorList>
    </citation>
    <scope>NUCLEOTIDE SEQUENCE</scope>
</reference>
<gene>
    <name evidence="1" type="ORF">SPARVUS_LOCUS11912267</name>
</gene>
<organism evidence="1 2">
    <name type="scientific">Staurois parvus</name>
    <dbReference type="NCBI Taxonomy" id="386267"/>
    <lineage>
        <taxon>Eukaryota</taxon>
        <taxon>Metazoa</taxon>
        <taxon>Chordata</taxon>
        <taxon>Craniata</taxon>
        <taxon>Vertebrata</taxon>
        <taxon>Euteleostomi</taxon>
        <taxon>Amphibia</taxon>
        <taxon>Batrachia</taxon>
        <taxon>Anura</taxon>
        <taxon>Neobatrachia</taxon>
        <taxon>Ranoidea</taxon>
        <taxon>Ranidae</taxon>
        <taxon>Staurois</taxon>
    </lineage>
</organism>
<accession>A0ABN9FGC8</accession>
<comment type="caution">
    <text evidence="1">The sequence shown here is derived from an EMBL/GenBank/DDBJ whole genome shotgun (WGS) entry which is preliminary data.</text>
</comment>
<proteinExistence type="predicted"/>